<organism evidence="2 3">
    <name type="scientific">Marasmius oreades</name>
    <name type="common">fairy-ring Marasmius</name>
    <dbReference type="NCBI Taxonomy" id="181124"/>
    <lineage>
        <taxon>Eukaryota</taxon>
        <taxon>Fungi</taxon>
        <taxon>Dikarya</taxon>
        <taxon>Basidiomycota</taxon>
        <taxon>Agaricomycotina</taxon>
        <taxon>Agaricomycetes</taxon>
        <taxon>Agaricomycetidae</taxon>
        <taxon>Agaricales</taxon>
        <taxon>Marasmiineae</taxon>
        <taxon>Marasmiaceae</taxon>
        <taxon>Marasmius</taxon>
    </lineage>
</organism>
<sequence length="348" mass="39196">MPFRVRNPYYLRISANCVLPVFLYLDERHLDWMSERILQHVLEDLRPTILPKLQAESDTGGTASAKKATVETHRGENYHFCYFLRKTQPHSIVVKTRSFTTVPRKSGPMPPPPVPEKLTAKRKTSATKSSSHKKKKRKVREEDVYSDGDGDEDLSSGRDEMLDDDSDVVMEEGPEDADFEPNSRIKTVQFTLVPEEQEEKPKPVLHLKYKGFSIFGNCLCIVVEPWPPIRALSRAPSIFRATPVPPLRVSSIAPPEFVSAVEARTRSKTPLFLPDIDDYERGATPFPNSQGPLSPGIVEDEDEDDYGGMMQFSQVLNSTGDHRAGAIDEDEDMEGAVLFGDADEYREL</sequence>
<feature type="compositionally biased region" description="Basic residues" evidence="1">
    <location>
        <begin position="120"/>
        <end position="138"/>
    </location>
</feature>
<comment type="caution">
    <text evidence="2">The sequence shown here is derived from an EMBL/GenBank/DDBJ whole genome shotgun (WGS) entry which is preliminary data.</text>
</comment>
<protein>
    <submittedName>
        <fullName evidence="2">Uncharacterized protein</fullName>
    </submittedName>
</protein>
<dbReference type="PANTHER" id="PTHR40635:SF1">
    <property type="match status" value="1"/>
</dbReference>
<dbReference type="GeneID" id="66073326"/>
<feature type="compositionally biased region" description="Acidic residues" evidence="1">
    <location>
        <begin position="144"/>
        <end position="154"/>
    </location>
</feature>
<dbReference type="EMBL" id="CM032182">
    <property type="protein sequence ID" value="KAG7096842.1"/>
    <property type="molecule type" value="Genomic_DNA"/>
</dbReference>
<evidence type="ECO:0000256" key="1">
    <source>
        <dbReference type="SAM" id="MobiDB-lite"/>
    </source>
</evidence>
<gene>
    <name evidence="2" type="ORF">E1B28_004250</name>
</gene>
<evidence type="ECO:0000313" key="2">
    <source>
        <dbReference type="EMBL" id="KAG7096842.1"/>
    </source>
</evidence>
<keyword evidence="3" id="KW-1185">Reference proteome</keyword>
<name>A0A9P7UY75_9AGAR</name>
<proteinExistence type="predicted"/>
<dbReference type="OrthoDB" id="5374757at2759"/>
<dbReference type="Proteomes" id="UP001049176">
    <property type="component" value="Chromosome 2"/>
</dbReference>
<dbReference type="PANTHER" id="PTHR40635">
    <property type="match status" value="1"/>
</dbReference>
<evidence type="ECO:0000313" key="3">
    <source>
        <dbReference type="Proteomes" id="UP001049176"/>
    </source>
</evidence>
<dbReference type="RefSeq" id="XP_043013312.1">
    <property type="nucleotide sequence ID" value="XM_043148712.1"/>
</dbReference>
<accession>A0A9P7UY75</accession>
<feature type="region of interest" description="Disordered" evidence="1">
    <location>
        <begin position="98"/>
        <end position="163"/>
    </location>
</feature>
<dbReference type="AlphaFoldDB" id="A0A9P7UY75"/>
<reference evidence="2" key="1">
    <citation type="journal article" date="2021" name="Genome Biol. Evol.">
        <title>The assembled and annotated genome of the fairy-ring fungus Marasmius oreades.</title>
        <authorList>
            <person name="Hiltunen M."/>
            <person name="Ament-Velasquez S.L."/>
            <person name="Johannesson H."/>
        </authorList>
    </citation>
    <scope>NUCLEOTIDE SEQUENCE</scope>
    <source>
        <strain evidence="2">03SP1</strain>
    </source>
</reference>